<protein>
    <recommendedName>
        <fullName evidence="1">Peptidase C39-like domain-containing protein</fullName>
    </recommendedName>
</protein>
<name>A0A879R2U7_9CAUD</name>
<keyword evidence="3" id="KW-1185">Reference proteome</keyword>
<dbReference type="InterPro" id="IPR039564">
    <property type="entry name" value="Peptidase_C39-like"/>
</dbReference>
<dbReference type="RefSeq" id="YP_010670249.1">
    <property type="nucleotide sequence ID" value="NC_070963.1"/>
</dbReference>
<evidence type="ECO:0000313" key="2">
    <source>
        <dbReference type="EMBL" id="QPX48239.1"/>
    </source>
</evidence>
<feature type="domain" description="Peptidase C39-like" evidence="1">
    <location>
        <begin position="61"/>
        <end position="188"/>
    </location>
</feature>
<organism evidence="2 3">
    <name type="scientific">Synechococcus phage S-SRM01</name>
    <dbReference type="NCBI Taxonomy" id="2781608"/>
    <lineage>
        <taxon>Viruses</taxon>
        <taxon>Duplodnaviria</taxon>
        <taxon>Heunggongvirae</taxon>
        <taxon>Uroviricota</taxon>
        <taxon>Caudoviricetes</taxon>
        <taxon>Pantevenvirales</taxon>
        <taxon>Kyanoviridae</taxon>
        <taxon>Serangoonvirus</taxon>
        <taxon>Serangoonvirus essarone</taxon>
    </lineage>
</organism>
<dbReference type="Gene3D" id="3.90.70.10">
    <property type="entry name" value="Cysteine proteinases"/>
    <property type="match status" value="1"/>
</dbReference>
<evidence type="ECO:0000259" key="1">
    <source>
        <dbReference type="Pfam" id="PF13529"/>
    </source>
</evidence>
<dbReference type="EMBL" id="MW015081">
    <property type="protein sequence ID" value="QPX48239.1"/>
    <property type="molecule type" value="Genomic_DNA"/>
</dbReference>
<dbReference type="Pfam" id="PF13529">
    <property type="entry name" value="Peptidase_C39_2"/>
    <property type="match status" value="1"/>
</dbReference>
<proteinExistence type="predicted"/>
<dbReference type="Proteomes" id="UP000664915">
    <property type="component" value="Segment"/>
</dbReference>
<dbReference type="GeneID" id="77946444"/>
<dbReference type="KEGG" id="vg:77946444"/>
<evidence type="ECO:0000313" key="3">
    <source>
        <dbReference type="Proteomes" id="UP000664915"/>
    </source>
</evidence>
<accession>A0A879R2U7</accession>
<reference evidence="2" key="1">
    <citation type="submission" date="2020-09" db="EMBL/GenBank/DDBJ databases">
        <authorList>
            <person name="Zhang D."/>
            <person name="Hatherill J.R."/>
            <person name="Ramirez J.F."/>
            <person name="Edinger B."/>
            <person name="Balarin R."/>
            <person name="Sullivan A."/>
            <person name="Humpal K.M."/>
            <person name="Guseva A."/>
            <person name="Butela K.A."/>
            <person name="Garlena R.A."/>
            <person name="Russell D.A."/>
            <person name="Pope W.H."/>
            <person name="Jacobs-Sera D."/>
            <person name="Hatfull G.F."/>
        </authorList>
    </citation>
    <scope>NUCLEOTIDE SEQUENCE</scope>
</reference>
<sequence>MIIDLHSFFKFYDEKNPKHVAAVEQFEKDLLAKAEELMDDDSNWVRIFRSKVEAPKTPGVLNVPFYPQTDNYKDANRTCNSSSCAMVLEYFKPGTLQGPKGDDAYIRKVFAIGDTTDHDVQTKVLASYGIKSQFRYNLSFADLDRELAAGRPVCIGILHRGSLSAPTGGHICVVIGKKGEDYVINDPYGSLNDGYTGPVTNGKGVVYKRSDLVRRWCPKGNDGWGRVFDAKKQ</sequence>